<dbReference type="AlphaFoldDB" id="A0AAV0KNH3"/>
<sequence length="70" mass="8389">MMNNCCAWQWRVSGKRFFFSFFFSPAFLKSSLPKLYPKLHTQQFLPQAEYNTNPPYMKRGMVLLKLLLHL</sequence>
<proteinExistence type="predicted"/>
<reference evidence="1" key="1">
    <citation type="submission" date="2022-08" db="EMBL/GenBank/DDBJ databases">
        <authorList>
            <person name="Gutierrez-Valencia J."/>
        </authorList>
    </citation>
    <scope>NUCLEOTIDE SEQUENCE</scope>
</reference>
<evidence type="ECO:0000313" key="2">
    <source>
        <dbReference type="Proteomes" id="UP001154282"/>
    </source>
</evidence>
<accession>A0AAV0KNH3</accession>
<gene>
    <name evidence="1" type="ORF">LITE_LOCUS19684</name>
</gene>
<protein>
    <recommendedName>
        <fullName evidence="3">Secreted protein</fullName>
    </recommendedName>
</protein>
<dbReference type="EMBL" id="CAMGYJ010000005">
    <property type="protein sequence ID" value="CAI0423867.1"/>
    <property type="molecule type" value="Genomic_DNA"/>
</dbReference>
<evidence type="ECO:0008006" key="3">
    <source>
        <dbReference type="Google" id="ProtNLM"/>
    </source>
</evidence>
<keyword evidence="2" id="KW-1185">Reference proteome</keyword>
<dbReference type="Proteomes" id="UP001154282">
    <property type="component" value="Unassembled WGS sequence"/>
</dbReference>
<comment type="caution">
    <text evidence="1">The sequence shown here is derived from an EMBL/GenBank/DDBJ whole genome shotgun (WGS) entry which is preliminary data.</text>
</comment>
<organism evidence="1 2">
    <name type="scientific">Linum tenue</name>
    <dbReference type="NCBI Taxonomy" id="586396"/>
    <lineage>
        <taxon>Eukaryota</taxon>
        <taxon>Viridiplantae</taxon>
        <taxon>Streptophyta</taxon>
        <taxon>Embryophyta</taxon>
        <taxon>Tracheophyta</taxon>
        <taxon>Spermatophyta</taxon>
        <taxon>Magnoliopsida</taxon>
        <taxon>eudicotyledons</taxon>
        <taxon>Gunneridae</taxon>
        <taxon>Pentapetalae</taxon>
        <taxon>rosids</taxon>
        <taxon>fabids</taxon>
        <taxon>Malpighiales</taxon>
        <taxon>Linaceae</taxon>
        <taxon>Linum</taxon>
    </lineage>
</organism>
<name>A0AAV0KNH3_9ROSI</name>
<evidence type="ECO:0000313" key="1">
    <source>
        <dbReference type="EMBL" id="CAI0423867.1"/>
    </source>
</evidence>